<evidence type="ECO:0000313" key="3">
    <source>
        <dbReference type="Proteomes" id="UP000266841"/>
    </source>
</evidence>
<feature type="region of interest" description="Disordered" evidence="1">
    <location>
        <begin position="1"/>
        <end position="65"/>
    </location>
</feature>
<organism evidence="2 3">
    <name type="scientific">Thalassiosira oceanica</name>
    <name type="common">Marine diatom</name>
    <dbReference type="NCBI Taxonomy" id="159749"/>
    <lineage>
        <taxon>Eukaryota</taxon>
        <taxon>Sar</taxon>
        <taxon>Stramenopiles</taxon>
        <taxon>Ochrophyta</taxon>
        <taxon>Bacillariophyta</taxon>
        <taxon>Coscinodiscophyceae</taxon>
        <taxon>Thalassiosirophycidae</taxon>
        <taxon>Thalassiosirales</taxon>
        <taxon>Thalassiosiraceae</taxon>
        <taxon>Thalassiosira</taxon>
    </lineage>
</organism>
<sequence>MSMSCSLAGPSSTQAKHSLLSESRLGRCQVSPRSQIQGPKSVSGASSEQSMHMSSTPMPRSSSLKSPSLYALCCLGIPSMVPPSKSKIPN</sequence>
<feature type="compositionally biased region" description="Polar residues" evidence="1">
    <location>
        <begin position="1"/>
        <end position="16"/>
    </location>
</feature>
<accession>K0R6V1</accession>
<evidence type="ECO:0000256" key="1">
    <source>
        <dbReference type="SAM" id="MobiDB-lite"/>
    </source>
</evidence>
<evidence type="ECO:0000313" key="2">
    <source>
        <dbReference type="EMBL" id="EJK48595.1"/>
    </source>
</evidence>
<gene>
    <name evidence="2" type="ORF">THAOC_32594</name>
</gene>
<comment type="caution">
    <text evidence="2">The sequence shown here is derived from an EMBL/GenBank/DDBJ whole genome shotgun (WGS) entry which is preliminary data.</text>
</comment>
<protein>
    <submittedName>
        <fullName evidence="2">Uncharacterized protein</fullName>
    </submittedName>
</protein>
<name>K0R6V1_THAOC</name>
<dbReference type="EMBL" id="AGNL01045658">
    <property type="protein sequence ID" value="EJK48595.1"/>
    <property type="molecule type" value="Genomic_DNA"/>
</dbReference>
<dbReference type="AlphaFoldDB" id="K0R6V1"/>
<dbReference type="Proteomes" id="UP000266841">
    <property type="component" value="Unassembled WGS sequence"/>
</dbReference>
<feature type="compositionally biased region" description="Polar residues" evidence="1">
    <location>
        <begin position="31"/>
        <end position="65"/>
    </location>
</feature>
<reference evidence="2 3" key="1">
    <citation type="journal article" date="2012" name="Genome Biol.">
        <title>Genome and low-iron response of an oceanic diatom adapted to chronic iron limitation.</title>
        <authorList>
            <person name="Lommer M."/>
            <person name="Specht M."/>
            <person name="Roy A.S."/>
            <person name="Kraemer L."/>
            <person name="Andreson R."/>
            <person name="Gutowska M.A."/>
            <person name="Wolf J."/>
            <person name="Bergner S.V."/>
            <person name="Schilhabel M.B."/>
            <person name="Klostermeier U.C."/>
            <person name="Beiko R.G."/>
            <person name="Rosenstiel P."/>
            <person name="Hippler M."/>
            <person name="Laroche J."/>
        </authorList>
    </citation>
    <scope>NUCLEOTIDE SEQUENCE [LARGE SCALE GENOMIC DNA]</scope>
    <source>
        <strain evidence="2 3">CCMP1005</strain>
    </source>
</reference>
<keyword evidence="3" id="KW-1185">Reference proteome</keyword>
<proteinExistence type="predicted"/>